<evidence type="ECO:0000313" key="2">
    <source>
        <dbReference type="EMBL" id="KAG9345321.1"/>
    </source>
</evidence>
<dbReference type="EMBL" id="JAFBMS010000018">
    <property type="protein sequence ID" value="KAG9345321.1"/>
    <property type="molecule type" value="Genomic_DNA"/>
</dbReference>
<gene>
    <name evidence="2" type="ORF">JZ751_009867</name>
</gene>
<proteinExistence type="predicted"/>
<protein>
    <submittedName>
        <fullName evidence="2">Uncharacterized protein</fullName>
    </submittedName>
</protein>
<accession>A0A8T2P1T6</accession>
<dbReference type="AlphaFoldDB" id="A0A8T2P1T6"/>
<comment type="caution">
    <text evidence="2">The sequence shown here is derived from an EMBL/GenBank/DDBJ whole genome shotgun (WGS) entry which is preliminary data.</text>
</comment>
<organism evidence="2 3">
    <name type="scientific">Albula glossodonta</name>
    <name type="common">roundjaw bonefish</name>
    <dbReference type="NCBI Taxonomy" id="121402"/>
    <lineage>
        <taxon>Eukaryota</taxon>
        <taxon>Metazoa</taxon>
        <taxon>Chordata</taxon>
        <taxon>Craniata</taxon>
        <taxon>Vertebrata</taxon>
        <taxon>Euteleostomi</taxon>
        <taxon>Actinopterygii</taxon>
        <taxon>Neopterygii</taxon>
        <taxon>Teleostei</taxon>
        <taxon>Albuliformes</taxon>
        <taxon>Albulidae</taxon>
        <taxon>Albula</taxon>
    </lineage>
</organism>
<reference evidence="2" key="1">
    <citation type="thesis" date="2021" institute="BYU ScholarsArchive" country="Provo, UT, USA">
        <title>Applications of and Algorithms for Genome Assembly and Genomic Analyses with an Emphasis on Marine Teleosts.</title>
        <authorList>
            <person name="Pickett B.D."/>
        </authorList>
    </citation>
    <scope>NUCLEOTIDE SEQUENCE</scope>
    <source>
        <strain evidence="2">HI-2016</strain>
    </source>
</reference>
<sequence length="146" mass="16251">MRGGTWMVNLSRQQCGIAPQVPEEQHQLLYNPCTVWPWSVKRERNPRRLESAQCQVPQGIFTYPTSERIPQSQKPLSNLRVTSAPCPLHPPPASPAVNRGSERGGCGGCQTVRLAPGHNEKGLRHWPWHGPGMAVRDRLPGHKDGL</sequence>
<keyword evidence="3" id="KW-1185">Reference proteome</keyword>
<evidence type="ECO:0000313" key="3">
    <source>
        <dbReference type="Proteomes" id="UP000824540"/>
    </source>
</evidence>
<name>A0A8T2P1T6_9TELE</name>
<evidence type="ECO:0000256" key="1">
    <source>
        <dbReference type="SAM" id="MobiDB-lite"/>
    </source>
</evidence>
<feature type="compositionally biased region" description="Polar residues" evidence="1">
    <location>
        <begin position="67"/>
        <end position="81"/>
    </location>
</feature>
<feature type="region of interest" description="Disordered" evidence="1">
    <location>
        <begin position="67"/>
        <end position="103"/>
    </location>
</feature>
<dbReference type="Proteomes" id="UP000824540">
    <property type="component" value="Unassembled WGS sequence"/>
</dbReference>